<dbReference type="InterPro" id="IPR021860">
    <property type="entry name" value="Peptidase_S12_Pab87-rel_C"/>
</dbReference>
<gene>
    <name evidence="4" type="ORF">ICI42_02120</name>
</gene>
<dbReference type="SUPFAM" id="SSF56601">
    <property type="entry name" value="beta-lactamase/transpeptidase-like"/>
    <property type="match status" value="1"/>
</dbReference>
<dbReference type="Gene3D" id="3.40.710.10">
    <property type="entry name" value="DD-peptidase/beta-lactamase superfamily"/>
    <property type="match status" value="1"/>
</dbReference>
<feature type="domain" description="Peptidase S12 Pab87-related C-terminal" evidence="3">
    <location>
        <begin position="426"/>
        <end position="513"/>
    </location>
</feature>
<organism evidence="4 5">
    <name type="scientific">Oryzicola mucosus</name>
    <dbReference type="NCBI Taxonomy" id="2767425"/>
    <lineage>
        <taxon>Bacteria</taxon>
        <taxon>Pseudomonadati</taxon>
        <taxon>Pseudomonadota</taxon>
        <taxon>Alphaproteobacteria</taxon>
        <taxon>Hyphomicrobiales</taxon>
        <taxon>Phyllobacteriaceae</taxon>
        <taxon>Oryzicola</taxon>
    </lineage>
</organism>
<feature type="domain" description="Beta-lactamase-related" evidence="2">
    <location>
        <begin position="58"/>
        <end position="379"/>
    </location>
</feature>
<dbReference type="InterPro" id="IPR050491">
    <property type="entry name" value="AmpC-like"/>
</dbReference>
<dbReference type="EMBL" id="JACVVX010000001">
    <property type="protein sequence ID" value="MBD0413452.1"/>
    <property type="molecule type" value="Genomic_DNA"/>
</dbReference>
<evidence type="ECO:0000259" key="3">
    <source>
        <dbReference type="Pfam" id="PF11954"/>
    </source>
</evidence>
<keyword evidence="5" id="KW-1185">Reference proteome</keyword>
<feature type="signal peptide" evidence="1">
    <location>
        <begin position="1"/>
        <end position="25"/>
    </location>
</feature>
<dbReference type="Gene3D" id="2.40.128.600">
    <property type="match status" value="1"/>
</dbReference>
<dbReference type="InterPro" id="IPR001466">
    <property type="entry name" value="Beta-lactam-related"/>
</dbReference>
<evidence type="ECO:0000313" key="4">
    <source>
        <dbReference type="EMBL" id="MBD0413452.1"/>
    </source>
</evidence>
<dbReference type="AlphaFoldDB" id="A0A8J6PL67"/>
<proteinExistence type="predicted"/>
<reference evidence="4" key="1">
    <citation type="submission" date="2020-09" db="EMBL/GenBank/DDBJ databases">
        <title>Genome seq and assembly of Tianweitania sp.</title>
        <authorList>
            <person name="Chhetri G."/>
        </authorList>
    </citation>
    <scope>NUCLEOTIDE SEQUENCE</scope>
    <source>
        <strain evidence="4">Rool2</strain>
    </source>
</reference>
<name>A0A8J6PL67_9HYPH</name>
<dbReference type="PANTHER" id="PTHR46825:SF15">
    <property type="entry name" value="BETA-LACTAMASE-RELATED DOMAIN-CONTAINING PROTEIN"/>
    <property type="match status" value="1"/>
</dbReference>
<dbReference type="InterPro" id="IPR012338">
    <property type="entry name" value="Beta-lactam/transpept-like"/>
</dbReference>
<dbReference type="Pfam" id="PF00144">
    <property type="entry name" value="Beta-lactamase"/>
    <property type="match status" value="1"/>
</dbReference>
<feature type="chain" id="PRO_5035261641" evidence="1">
    <location>
        <begin position="26"/>
        <end position="525"/>
    </location>
</feature>
<dbReference type="GO" id="GO:0016787">
    <property type="term" value="F:hydrolase activity"/>
    <property type="evidence" value="ECO:0007669"/>
    <property type="project" value="UniProtKB-KW"/>
</dbReference>
<accession>A0A8J6PL67</accession>
<evidence type="ECO:0000313" key="5">
    <source>
        <dbReference type="Proteomes" id="UP000643405"/>
    </source>
</evidence>
<evidence type="ECO:0000256" key="1">
    <source>
        <dbReference type="SAM" id="SignalP"/>
    </source>
</evidence>
<dbReference type="Pfam" id="PF11954">
    <property type="entry name" value="DUF3471"/>
    <property type="match status" value="1"/>
</dbReference>
<dbReference type="RefSeq" id="WP_188162886.1">
    <property type="nucleotide sequence ID" value="NZ_JACVVX010000001.1"/>
</dbReference>
<sequence length="525" mass="55230">MRLSSLKVLLSTVMLIALAPPGAFAQEMPITLGAAPSQDAMTLAENGVPKAVEALPDIVAKIIERSGVPGVAVAVVHDGKTVFSQGYGLREIGKPDPITPETVFQIASVSKPISATIAAIEITKGKAAWTDPVVKYLPDFKLSDPYVGSHATIGDFFAHHTGLPPAAGDDLEDLGFSRDEIIARLSQVPLDSFRASYHYANFGTTIAGEAIAAAAGKPWETLAEEALYQPLGMASTSSRYKDFMARDNRAVLHALQDGKFQPLYQREPDAQSPAGGVSSNVLDLAEWLKLLLAGGSHNGGQLISEDVLLPMMSPQAVSSPAHAFDARTGFYGYGLNVGVTAGGHVNVNHSGAFALGAGTTINVNPAAKVGIVVLTNGSPVGVAEGIAVEFMDIVQFGTATRDWYGAYHSVMAHMLDPEGDLAKVERPANPAAERPLDAYAGRYDNSYFGPAEIGNGPDGLVMTLGRRGQNFKLLPWDGDTFAIEPSGENAPKGSRSSVTFAASGEKVSGFTIDFYDANGLGSWSR</sequence>
<keyword evidence="4" id="KW-0378">Hydrolase</keyword>
<dbReference type="Proteomes" id="UP000643405">
    <property type="component" value="Unassembled WGS sequence"/>
</dbReference>
<comment type="caution">
    <text evidence="4">The sequence shown here is derived from an EMBL/GenBank/DDBJ whole genome shotgun (WGS) entry which is preliminary data.</text>
</comment>
<dbReference type="PANTHER" id="PTHR46825">
    <property type="entry name" value="D-ALANYL-D-ALANINE-CARBOXYPEPTIDASE/ENDOPEPTIDASE AMPH"/>
    <property type="match status" value="1"/>
</dbReference>
<protein>
    <submittedName>
        <fullName evidence="4">Serine hydrolase</fullName>
    </submittedName>
</protein>
<evidence type="ECO:0000259" key="2">
    <source>
        <dbReference type="Pfam" id="PF00144"/>
    </source>
</evidence>
<keyword evidence="1" id="KW-0732">Signal</keyword>